<sequence length="307" mass="35833">MKTIIFLAVIAFAVADPELYDVVTLDMDKMEKDPQEFNSLIDCLLDRGPCTPVFQTYRGIVQEATENICKKCNPYQKRAYWHFLRILRTTNPVDYENFRQKFDADNVYVDILESVLRGFANLNQMHVPQTTNVSLVAPLIKETRKELIIVMHYVRFFCNMFRGFILPQLLWDEVNLPIVVRLSNALIVLQPTVIAFAVADPELYDVVTLDMDKMEKDPQEFNSLIDCLLDRGPCTPVFQTYRGIVQEATENICKKCNPYQKRAYWHFLRILRTTNPVDYENFRQKFDADNVYVDILESVLRGFANLK</sequence>
<evidence type="ECO:0000256" key="1">
    <source>
        <dbReference type="SAM" id="SignalP"/>
    </source>
</evidence>
<dbReference type="PANTHER" id="PTHR11257:SF13">
    <property type="entry name" value="GEO07322P1"/>
    <property type="match status" value="1"/>
</dbReference>
<dbReference type="Pfam" id="PF03392">
    <property type="entry name" value="OS-D"/>
    <property type="match status" value="2"/>
</dbReference>
<feature type="signal peptide" evidence="1">
    <location>
        <begin position="1"/>
        <end position="15"/>
    </location>
</feature>
<proteinExistence type="predicted"/>
<keyword evidence="3" id="KW-1185">Reference proteome</keyword>
<evidence type="ECO:0000313" key="2">
    <source>
        <dbReference type="EMBL" id="OWR43234.1"/>
    </source>
</evidence>
<gene>
    <name evidence="2" type="ORF">KGM_208387</name>
</gene>
<dbReference type="AlphaFoldDB" id="A0A212EP25"/>
<evidence type="ECO:0000313" key="3">
    <source>
        <dbReference type="Proteomes" id="UP000007151"/>
    </source>
</evidence>
<name>A0A212EP25_DANPL</name>
<organism evidence="2 3">
    <name type="scientific">Danaus plexippus plexippus</name>
    <dbReference type="NCBI Taxonomy" id="278856"/>
    <lineage>
        <taxon>Eukaryota</taxon>
        <taxon>Metazoa</taxon>
        <taxon>Ecdysozoa</taxon>
        <taxon>Arthropoda</taxon>
        <taxon>Hexapoda</taxon>
        <taxon>Insecta</taxon>
        <taxon>Pterygota</taxon>
        <taxon>Neoptera</taxon>
        <taxon>Endopterygota</taxon>
        <taxon>Lepidoptera</taxon>
        <taxon>Glossata</taxon>
        <taxon>Ditrysia</taxon>
        <taxon>Papilionoidea</taxon>
        <taxon>Nymphalidae</taxon>
        <taxon>Danainae</taxon>
        <taxon>Danaini</taxon>
        <taxon>Danaina</taxon>
        <taxon>Danaus</taxon>
        <taxon>Danaus</taxon>
    </lineage>
</organism>
<dbReference type="EMBL" id="AGBW02013543">
    <property type="protein sequence ID" value="OWR43234.1"/>
    <property type="molecule type" value="Genomic_DNA"/>
</dbReference>
<dbReference type="Gene3D" id="1.10.2080.10">
    <property type="entry name" value="Insect odorant-binding protein A10/Ejaculatory bulb-specific protein 3"/>
    <property type="match status" value="2"/>
</dbReference>
<dbReference type="KEGG" id="dpl:KGM_208387"/>
<dbReference type="Proteomes" id="UP000007151">
    <property type="component" value="Unassembled WGS sequence"/>
</dbReference>
<feature type="chain" id="PRO_5012804016" evidence="1">
    <location>
        <begin position="16"/>
        <end position="307"/>
    </location>
</feature>
<reference evidence="2 3" key="1">
    <citation type="journal article" date="2011" name="Cell">
        <title>The monarch butterfly genome yields insights into long-distance migration.</title>
        <authorList>
            <person name="Zhan S."/>
            <person name="Merlin C."/>
            <person name="Boore J.L."/>
            <person name="Reppert S.M."/>
        </authorList>
    </citation>
    <scope>NUCLEOTIDE SEQUENCE [LARGE SCALE GENOMIC DNA]</scope>
    <source>
        <strain evidence="2">F-2</strain>
    </source>
</reference>
<dbReference type="PANTHER" id="PTHR11257">
    <property type="entry name" value="CHEMOSENSORY PROTEIN-RELATED"/>
    <property type="match status" value="1"/>
</dbReference>
<dbReference type="InterPro" id="IPR036682">
    <property type="entry name" value="OS_D_A10/PebIII_sf"/>
</dbReference>
<keyword evidence="1" id="KW-0732">Signal</keyword>
<dbReference type="InParanoid" id="A0A212EP25"/>
<accession>A0A212EP25</accession>
<comment type="caution">
    <text evidence="2">The sequence shown here is derived from an EMBL/GenBank/DDBJ whole genome shotgun (WGS) entry which is preliminary data.</text>
</comment>
<dbReference type="InterPro" id="IPR005055">
    <property type="entry name" value="A10/PebIII"/>
</dbReference>
<dbReference type="SUPFAM" id="SSF100910">
    <property type="entry name" value="Chemosensory protein Csp2"/>
    <property type="match status" value="2"/>
</dbReference>
<protein>
    <submittedName>
        <fullName evidence="2">Chemosensory protein</fullName>
    </submittedName>
</protein>